<dbReference type="EMBL" id="GL883135">
    <property type="protein sequence ID" value="EGG01775.1"/>
    <property type="molecule type" value="Genomic_DNA"/>
</dbReference>
<sequence>MIGSLTGACDYLTSELHKHHPKLNKAVFDLIFWSIHEELRQDINIEGSAGEAFEFLANQFQSNPSVQCIMSRAGLPEEILENIVNMVYQQSSKEKNTIKARKLERRSHAPHECGRHKAHHELPILDTFQNLAVVNRKFHKLCLPKLWQHIRFPSALPAPMSIWTEGILLRHGHLVESCEFRLEDRSFNEDESAFERSIDDNKAICTHGEDDDEEDDEEEGVRRIGIGAINVEKIFKACPSLKSVEIKIPTELDELDFLNCLLGRLNGLFGLVPKLQHLILRDFQEETYPRPFVFNVLKKLPSLVSLELIGFKFNSSDPEYNLGWNLAQHQNLRKVHLYRVTCKSDDRTWGMQPWPQQLTTLDICFCEGLKAGMVQKLLSGCAPYLTKLKISLSDFNDDSEVEGQTKLPALEQLILGNHKRSFDLLVSCKGCQNIRLIKSHLPLTNNQWSLVKHLLSTCTWPKLSVLRLCNDDPRNKNQDMKKLTKTDVNEIWATFKIKLFIDPNPYGLWLLEQ</sequence>
<dbReference type="GeneID" id="18924148"/>
<gene>
    <name evidence="1" type="ORF">MELLADRAFT_110660</name>
</gene>
<dbReference type="InParanoid" id="F4S0I9"/>
<evidence type="ECO:0000313" key="1">
    <source>
        <dbReference type="EMBL" id="EGG01775.1"/>
    </source>
</evidence>
<dbReference type="Proteomes" id="UP000001072">
    <property type="component" value="Unassembled WGS sequence"/>
</dbReference>
<dbReference type="HOGENOM" id="CLU_038719_1_0_1"/>
<dbReference type="VEuPathDB" id="FungiDB:MELLADRAFT_110660"/>
<dbReference type="InterPro" id="IPR032675">
    <property type="entry name" value="LRR_dom_sf"/>
</dbReference>
<dbReference type="KEGG" id="mlr:MELLADRAFT_110660"/>
<evidence type="ECO:0000313" key="2">
    <source>
        <dbReference type="Proteomes" id="UP000001072"/>
    </source>
</evidence>
<evidence type="ECO:0008006" key="3">
    <source>
        <dbReference type="Google" id="ProtNLM"/>
    </source>
</evidence>
<name>F4S0I9_MELLP</name>
<proteinExistence type="predicted"/>
<organism evidence="2">
    <name type="scientific">Melampsora larici-populina (strain 98AG31 / pathotype 3-4-7)</name>
    <name type="common">Poplar leaf rust fungus</name>
    <dbReference type="NCBI Taxonomy" id="747676"/>
    <lineage>
        <taxon>Eukaryota</taxon>
        <taxon>Fungi</taxon>
        <taxon>Dikarya</taxon>
        <taxon>Basidiomycota</taxon>
        <taxon>Pucciniomycotina</taxon>
        <taxon>Pucciniomycetes</taxon>
        <taxon>Pucciniales</taxon>
        <taxon>Melampsoraceae</taxon>
        <taxon>Melampsora</taxon>
    </lineage>
</organism>
<keyword evidence="2" id="KW-1185">Reference proteome</keyword>
<accession>F4S0I9</accession>
<dbReference type="Gene3D" id="3.80.10.10">
    <property type="entry name" value="Ribonuclease Inhibitor"/>
    <property type="match status" value="1"/>
</dbReference>
<dbReference type="AlphaFoldDB" id="F4S0I9"/>
<reference evidence="2" key="1">
    <citation type="journal article" date="2011" name="Proc. Natl. Acad. Sci. U.S.A.">
        <title>Obligate biotrophy features unraveled by the genomic analysis of rust fungi.</title>
        <authorList>
            <person name="Duplessis S."/>
            <person name="Cuomo C.A."/>
            <person name="Lin Y.-C."/>
            <person name="Aerts A."/>
            <person name="Tisserant E."/>
            <person name="Veneault-Fourrey C."/>
            <person name="Joly D.L."/>
            <person name="Hacquard S."/>
            <person name="Amselem J."/>
            <person name="Cantarel B.L."/>
            <person name="Chiu R."/>
            <person name="Coutinho P.M."/>
            <person name="Feau N."/>
            <person name="Field M."/>
            <person name="Frey P."/>
            <person name="Gelhaye E."/>
            <person name="Goldberg J."/>
            <person name="Grabherr M.G."/>
            <person name="Kodira C.D."/>
            <person name="Kohler A."/>
            <person name="Kuees U."/>
            <person name="Lindquist E.A."/>
            <person name="Lucas S.M."/>
            <person name="Mago R."/>
            <person name="Mauceli E."/>
            <person name="Morin E."/>
            <person name="Murat C."/>
            <person name="Pangilinan J.L."/>
            <person name="Park R."/>
            <person name="Pearson M."/>
            <person name="Quesneville H."/>
            <person name="Rouhier N."/>
            <person name="Sakthikumar S."/>
            <person name="Salamov A.A."/>
            <person name="Schmutz J."/>
            <person name="Selles B."/>
            <person name="Shapiro H."/>
            <person name="Tanguay P."/>
            <person name="Tuskan G.A."/>
            <person name="Henrissat B."/>
            <person name="Van de Peer Y."/>
            <person name="Rouze P."/>
            <person name="Ellis J.G."/>
            <person name="Dodds P.N."/>
            <person name="Schein J.E."/>
            <person name="Zhong S."/>
            <person name="Hamelin R.C."/>
            <person name="Grigoriev I.V."/>
            <person name="Szabo L.J."/>
            <person name="Martin F."/>
        </authorList>
    </citation>
    <scope>NUCLEOTIDE SEQUENCE [LARGE SCALE GENOMIC DNA]</scope>
    <source>
        <strain evidence="2">98AG31 / pathotype 3-4-7</strain>
    </source>
</reference>
<protein>
    <recommendedName>
        <fullName evidence="3">F-box domain-containing protein</fullName>
    </recommendedName>
</protein>
<dbReference type="SUPFAM" id="SSF52047">
    <property type="entry name" value="RNI-like"/>
    <property type="match status" value="1"/>
</dbReference>
<dbReference type="RefSeq" id="XP_007414875.1">
    <property type="nucleotide sequence ID" value="XM_007414813.1"/>
</dbReference>